<accession>A0A409VY51</accession>
<feature type="signal peptide" evidence="2">
    <location>
        <begin position="1"/>
        <end position="19"/>
    </location>
</feature>
<evidence type="ECO:0000256" key="1">
    <source>
        <dbReference type="SAM" id="MobiDB-lite"/>
    </source>
</evidence>
<name>A0A409VY51_9AGAR</name>
<keyword evidence="2" id="KW-0732">Signal</keyword>
<evidence type="ECO:0000313" key="3">
    <source>
        <dbReference type="EMBL" id="PPQ71161.1"/>
    </source>
</evidence>
<dbReference type="AlphaFoldDB" id="A0A409VY51"/>
<reference evidence="3 4" key="1">
    <citation type="journal article" date="2018" name="Evol. Lett.">
        <title>Horizontal gene cluster transfer increased hallucinogenic mushroom diversity.</title>
        <authorList>
            <person name="Reynolds H.T."/>
            <person name="Vijayakumar V."/>
            <person name="Gluck-Thaler E."/>
            <person name="Korotkin H.B."/>
            <person name="Matheny P.B."/>
            <person name="Slot J.C."/>
        </authorList>
    </citation>
    <scope>NUCLEOTIDE SEQUENCE [LARGE SCALE GENOMIC DNA]</scope>
    <source>
        <strain evidence="3 4">2629</strain>
    </source>
</reference>
<evidence type="ECO:0000313" key="4">
    <source>
        <dbReference type="Proteomes" id="UP000284842"/>
    </source>
</evidence>
<dbReference type="InParanoid" id="A0A409VY51"/>
<dbReference type="EMBL" id="NHTK01005926">
    <property type="protein sequence ID" value="PPQ71161.1"/>
    <property type="molecule type" value="Genomic_DNA"/>
</dbReference>
<evidence type="ECO:0000256" key="2">
    <source>
        <dbReference type="SAM" id="SignalP"/>
    </source>
</evidence>
<feature type="chain" id="PRO_5019393861" evidence="2">
    <location>
        <begin position="20"/>
        <end position="79"/>
    </location>
</feature>
<protein>
    <submittedName>
        <fullName evidence="3">Uncharacterized protein</fullName>
    </submittedName>
</protein>
<keyword evidence="4" id="KW-1185">Reference proteome</keyword>
<organism evidence="3 4">
    <name type="scientific">Panaeolus cyanescens</name>
    <dbReference type="NCBI Taxonomy" id="181874"/>
    <lineage>
        <taxon>Eukaryota</taxon>
        <taxon>Fungi</taxon>
        <taxon>Dikarya</taxon>
        <taxon>Basidiomycota</taxon>
        <taxon>Agaricomycotina</taxon>
        <taxon>Agaricomycetes</taxon>
        <taxon>Agaricomycetidae</taxon>
        <taxon>Agaricales</taxon>
        <taxon>Agaricineae</taxon>
        <taxon>Galeropsidaceae</taxon>
        <taxon>Panaeolus</taxon>
    </lineage>
</organism>
<sequence length="79" mass="8868">MQFALLFLLQALVVSTAIAQKEAPVLTAEQVYQTIIDKPPYMVEMTRTVTWTQSPSIFEPEPTDPPKPSLDPAYESDEL</sequence>
<comment type="caution">
    <text evidence="3">The sequence shown here is derived from an EMBL/GenBank/DDBJ whole genome shotgun (WGS) entry which is preliminary data.</text>
</comment>
<dbReference type="Proteomes" id="UP000284842">
    <property type="component" value="Unassembled WGS sequence"/>
</dbReference>
<proteinExistence type="predicted"/>
<feature type="region of interest" description="Disordered" evidence="1">
    <location>
        <begin position="53"/>
        <end position="79"/>
    </location>
</feature>
<dbReference type="OrthoDB" id="3025387at2759"/>
<gene>
    <name evidence="3" type="ORF">CVT24_009842</name>
</gene>